<sequence length="172" mass="19904">MFIHLSNLFPLQPFPTNHSIDRSIRLSLGCCTETGKHPIVFDSNKYIPEELNYDINDKGLLGTVWALKCWWDFLFSLSFPFEVLNKHSSPQYFITTKVLTTHQPCWAEFLSEFHFSITDFPGHLASLSDSLSLGDNIYPEREEDFIGNNEMNFQKLINKDEFKPSKSFSVNV</sequence>
<reference evidence="8" key="1">
    <citation type="submission" date="2021-03" db="EMBL/GenBank/DDBJ databases">
        <title>Draft genome sequence of rust myrtle Austropuccinia psidii MF-1, a brazilian biotype.</title>
        <authorList>
            <person name="Quecine M.C."/>
            <person name="Pachon D.M.R."/>
            <person name="Bonatelli M.L."/>
            <person name="Correr F.H."/>
            <person name="Franceschini L.M."/>
            <person name="Leite T.F."/>
            <person name="Margarido G.R.A."/>
            <person name="Almeida C.A."/>
            <person name="Ferrarezi J.A."/>
            <person name="Labate C.A."/>
        </authorList>
    </citation>
    <scope>NUCLEOTIDE SEQUENCE</scope>
    <source>
        <strain evidence="8">MF-1</strain>
    </source>
</reference>
<dbReference type="GO" id="GO:0004519">
    <property type="term" value="F:endonuclease activity"/>
    <property type="evidence" value="ECO:0007669"/>
    <property type="project" value="UniProtKB-KW"/>
</dbReference>
<keyword evidence="2" id="KW-0548">Nucleotidyltransferase</keyword>
<keyword evidence="3" id="KW-0540">Nuclease</keyword>
<accession>A0A9Q3DGT1</accession>
<keyword evidence="1" id="KW-0808">Transferase</keyword>
<dbReference type="GO" id="GO:0003964">
    <property type="term" value="F:RNA-directed DNA polymerase activity"/>
    <property type="evidence" value="ECO:0007669"/>
    <property type="project" value="UniProtKB-KW"/>
</dbReference>
<dbReference type="PANTHER" id="PTHR34072">
    <property type="entry name" value="ENZYMATIC POLYPROTEIN-RELATED"/>
    <property type="match status" value="1"/>
</dbReference>
<evidence type="ECO:0000256" key="2">
    <source>
        <dbReference type="ARBA" id="ARBA00022695"/>
    </source>
</evidence>
<proteinExistence type="predicted"/>
<name>A0A9Q3DGT1_9BASI</name>
<evidence type="ECO:0000256" key="4">
    <source>
        <dbReference type="ARBA" id="ARBA00022759"/>
    </source>
</evidence>
<dbReference type="AlphaFoldDB" id="A0A9Q3DGT1"/>
<dbReference type="Pfam" id="PF17917">
    <property type="entry name" value="RT_RNaseH"/>
    <property type="match status" value="1"/>
</dbReference>
<evidence type="ECO:0000256" key="5">
    <source>
        <dbReference type="ARBA" id="ARBA00022801"/>
    </source>
</evidence>
<dbReference type="Proteomes" id="UP000765509">
    <property type="component" value="Unassembled WGS sequence"/>
</dbReference>
<keyword evidence="6" id="KW-0695">RNA-directed DNA polymerase</keyword>
<comment type="caution">
    <text evidence="8">The sequence shown here is derived from an EMBL/GenBank/DDBJ whole genome shotgun (WGS) entry which is preliminary data.</text>
</comment>
<evidence type="ECO:0000259" key="7">
    <source>
        <dbReference type="Pfam" id="PF17917"/>
    </source>
</evidence>
<dbReference type="SUPFAM" id="SSF56672">
    <property type="entry name" value="DNA/RNA polymerases"/>
    <property type="match status" value="1"/>
</dbReference>
<protein>
    <recommendedName>
        <fullName evidence="7">Reverse transcriptase RNase H-like domain-containing protein</fullName>
    </recommendedName>
</protein>
<dbReference type="InterPro" id="IPR041373">
    <property type="entry name" value="RT_RNaseH"/>
</dbReference>
<organism evidence="8 9">
    <name type="scientific">Austropuccinia psidii MF-1</name>
    <dbReference type="NCBI Taxonomy" id="1389203"/>
    <lineage>
        <taxon>Eukaryota</taxon>
        <taxon>Fungi</taxon>
        <taxon>Dikarya</taxon>
        <taxon>Basidiomycota</taxon>
        <taxon>Pucciniomycotina</taxon>
        <taxon>Pucciniomycetes</taxon>
        <taxon>Pucciniales</taxon>
        <taxon>Sphaerophragmiaceae</taxon>
        <taxon>Austropuccinia</taxon>
    </lineage>
</organism>
<feature type="domain" description="Reverse transcriptase RNase H-like" evidence="7">
    <location>
        <begin position="33"/>
        <end position="113"/>
    </location>
</feature>
<keyword evidence="5" id="KW-0378">Hydrolase</keyword>
<evidence type="ECO:0000256" key="3">
    <source>
        <dbReference type="ARBA" id="ARBA00022722"/>
    </source>
</evidence>
<evidence type="ECO:0000256" key="6">
    <source>
        <dbReference type="ARBA" id="ARBA00022918"/>
    </source>
</evidence>
<evidence type="ECO:0000313" key="9">
    <source>
        <dbReference type="Proteomes" id="UP000765509"/>
    </source>
</evidence>
<dbReference type="InterPro" id="IPR043502">
    <property type="entry name" value="DNA/RNA_pol_sf"/>
</dbReference>
<evidence type="ECO:0000313" key="8">
    <source>
        <dbReference type="EMBL" id="MBW0500196.1"/>
    </source>
</evidence>
<dbReference type="EMBL" id="AVOT02015690">
    <property type="protein sequence ID" value="MBW0500196.1"/>
    <property type="molecule type" value="Genomic_DNA"/>
</dbReference>
<dbReference type="GO" id="GO:0016787">
    <property type="term" value="F:hydrolase activity"/>
    <property type="evidence" value="ECO:0007669"/>
    <property type="project" value="UniProtKB-KW"/>
</dbReference>
<evidence type="ECO:0000256" key="1">
    <source>
        <dbReference type="ARBA" id="ARBA00022679"/>
    </source>
</evidence>
<gene>
    <name evidence="8" type="ORF">O181_039911</name>
</gene>
<keyword evidence="9" id="KW-1185">Reference proteome</keyword>
<keyword evidence="4" id="KW-0255">Endonuclease</keyword>